<comment type="similarity">
    <text evidence="2">Belongs to the Toll-like receptor family.</text>
</comment>
<dbReference type="SMART" id="SM00255">
    <property type="entry name" value="TIR"/>
    <property type="match status" value="1"/>
</dbReference>
<evidence type="ECO:0000313" key="15">
    <source>
        <dbReference type="Proteomes" id="UP001195483"/>
    </source>
</evidence>
<keyword evidence="5 12" id="KW-0732">Signal</keyword>
<evidence type="ECO:0000256" key="6">
    <source>
        <dbReference type="ARBA" id="ARBA00022737"/>
    </source>
</evidence>
<evidence type="ECO:0000256" key="7">
    <source>
        <dbReference type="ARBA" id="ARBA00022989"/>
    </source>
</evidence>
<dbReference type="InterPro" id="IPR032675">
    <property type="entry name" value="LRR_dom_sf"/>
</dbReference>
<evidence type="ECO:0000256" key="8">
    <source>
        <dbReference type="ARBA" id="ARBA00023136"/>
    </source>
</evidence>
<name>A0AAE0RN59_9BIVA</name>
<evidence type="ECO:0000256" key="11">
    <source>
        <dbReference type="SAM" id="Phobius"/>
    </source>
</evidence>
<evidence type="ECO:0000256" key="4">
    <source>
        <dbReference type="ARBA" id="ARBA00022692"/>
    </source>
</evidence>
<dbReference type="SMART" id="SM00369">
    <property type="entry name" value="LRR_TYP"/>
    <property type="match status" value="5"/>
</dbReference>
<reference evidence="14" key="3">
    <citation type="submission" date="2023-05" db="EMBL/GenBank/DDBJ databases">
        <authorList>
            <person name="Smith C.H."/>
        </authorList>
    </citation>
    <scope>NUCLEOTIDE SEQUENCE</scope>
    <source>
        <strain evidence="14">CHS0354</strain>
        <tissue evidence="14">Mantle</tissue>
    </source>
</reference>
<keyword evidence="4 11" id="KW-0812">Transmembrane</keyword>
<dbReference type="PANTHER" id="PTHR24365:SF541">
    <property type="entry name" value="PROTEIN TOLL-RELATED"/>
    <property type="match status" value="1"/>
</dbReference>
<dbReference type="Pfam" id="PF13855">
    <property type="entry name" value="LRR_8"/>
    <property type="match status" value="2"/>
</dbReference>
<keyword evidence="3" id="KW-0433">Leucine-rich repeat</keyword>
<dbReference type="PANTHER" id="PTHR24365">
    <property type="entry name" value="TOLL-LIKE RECEPTOR"/>
    <property type="match status" value="1"/>
</dbReference>
<evidence type="ECO:0000256" key="3">
    <source>
        <dbReference type="ARBA" id="ARBA00022614"/>
    </source>
</evidence>
<evidence type="ECO:0000256" key="1">
    <source>
        <dbReference type="ARBA" id="ARBA00004167"/>
    </source>
</evidence>
<dbReference type="Proteomes" id="UP001195483">
    <property type="component" value="Unassembled WGS sequence"/>
</dbReference>
<keyword evidence="15" id="KW-1185">Reference proteome</keyword>
<gene>
    <name evidence="14" type="ORF">CHS0354_023129</name>
</gene>
<dbReference type="AlphaFoldDB" id="A0AAE0RN59"/>
<dbReference type="SUPFAM" id="SSF52200">
    <property type="entry name" value="Toll/Interleukin receptor TIR domain"/>
    <property type="match status" value="1"/>
</dbReference>
<comment type="subcellular location">
    <subcellularLocation>
        <location evidence="1">Membrane</location>
        <topology evidence="1">Single-pass membrane protein</topology>
    </subcellularLocation>
</comment>
<organism evidence="14 15">
    <name type="scientific">Potamilus streckersoni</name>
    <dbReference type="NCBI Taxonomy" id="2493646"/>
    <lineage>
        <taxon>Eukaryota</taxon>
        <taxon>Metazoa</taxon>
        <taxon>Spiralia</taxon>
        <taxon>Lophotrochozoa</taxon>
        <taxon>Mollusca</taxon>
        <taxon>Bivalvia</taxon>
        <taxon>Autobranchia</taxon>
        <taxon>Heteroconchia</taxon>
        <taxon>Palaeoheterodonta</taxon>
        <taxon>Unionida</taxon>
        <taxon>Unionoidea</taxon>
        <taxon>Unionidae</taxon>
        <taxon>Ambleminae</taxon>
        <taxon>Lampsilini</taxon>
        <taxon>Potamilus</taxon>
    </lineage>
</organism>
<dbReference type="Gene3D" id="3.80.10.10">
    <property type="entry name" value="Ribonuclease Inhibitor"/>
    <property type="match status" value="3"/>
</dbReference>
<evidence type="ECO:0000256" key="12">
    <source>
        <dbReference type="SAM" id="SignalP"/>
    </source>
</evidence>
<dbReference type="InterPro" id="IPR001611">
    <property type="entry name" value="Leu-rich_rpt"/>
</dbReference>
<dbReference type="GO" id="GO:0005886">
    <property type="term" value="C:plasma membrane"/>
    <property type="evidence" value="ECO:0007669"/>
    <property type="project" value="TreeGrafter"/>
</dbReference>
<evidence type="ECO:0000256" key="5">
    <source>
        <dbReference type="ARBA" id="ARBA00022729"/>
    </source>
</evidence>
<dbReference type="PROSITE" id="PS50104">
    <property type="entry name" value="TIR"/>
    <property type="match status" value="1"/>
</dbReference>
<dbReference type="EMBL" id="JAEAOA010001402">
    <property type="protein sequence ID" value="KAK3576611.1"/>
    <property type="molecule type" value="Genomic_DNA"/>
</dbReference>
<keyword evidence="7 11" id="KW-1133">Transmembrane helix</keyword>
<sequence>MFRTLSNIVLLMVLLPICKLEGQGCPSGCKCNVEQYDGKISVSCDIIAPSSSLHNVTFPNILPNNTQEFFFRVAKVAHEFNETVISFADITWAQVEEITLQGVCDLELNQTRLYGLSRLKVLRLKDGTLTNRLHPDAFLQTPNVEVFDLSYNPDLSLKSVVAALTNSLPNLKYLDLCNLEFALDETFISRKAFAMAIENKPLITLNVSNSRINYIVDWLTFKSIRYLNVSNTYSLLLAYSPNINLLPSLEEIDISRTSIPEIPPGLERFDHTWSCFLFLLSVKRIIANNLRITGPMYLRNYHLEIKCNSTSLEALYLRYSNIRMFNVTIDKTFSNLKLLDFEGNSMEVLSPTLLQKAPNLQEIYLARNKLSTMVNLGDLFQGNIVLKVVDLSHNDIEFIPWTMFTNNPKLETLRLQGNLLSVFHFSVEKLLDLKLLDLRDNMIKYVSRDAINGLFSIVDQQGRVKMNTDDVNIFTGNETEYASKKNRTILLSESITDQLVIDLTGNVMECTCDRIWLIEWILYTHIFLIGKHFYTCKFDNNLNYMSYELLNDIMYNCNLKKFLGVTIAVPSSVFLIIVFAYVMVRRQRIRKRKALRYKTLVDRYNLNKCEDRQRHFVFLSFAGKDCEIVNTYIVSELEKFVREIFGDNDNLICTGDSHFTPGRWITEEIDRCLNKCDVIVMVVTKHFIRSEWCKYEAMMAKQKNKFKILLVNEDVYKKRIPSALKGILNVCTRATWRLQNNQLLIRPEWRKIFEGMLEASAKISDEEKEVI</sequence>
<dbReference type="InterPro" id="IPR003591">
    <property type="entry name" value="Leu-rich_rpt_typical-subtyp"/>
</dbReference>
<proteinExistence type="inferred from homology"/>
<comment type="caution">
    <text evidence="14">The sequence shown here is derived from an EMBL/GenBank/DDBJ whole genome shotgun (WGS) entry which is preliminary data.</text>
</comment>
<keyword evidence="8 11" id="KW-0472">Membrane</keyword>
<reference evidence="14" key="2">
    <citation type="journal article" date="2021" name="Genome Biol. Evol.">
        <title>Developing a high-quality reference genome for a parasitic bivalve with doubly uniparental inheritance (Bivalvia: Unionida).</title>
        <authorList>
            <person name="Smith C.H."/>
        </authorList>
    </citation>
    <scope>NUCLEOTIDE SEQUENCE</scope>
    <source>
        <strain evidence="14">CHS0354</strain>
        <tissue evidence="14">Mantle</tissue>
    </source>
</reference>
<feature type="chain" id="PRO_5042241341" description="TIR domain-containing protein" evidence="12">
    <location>
        <begin position="23"/>
        <end position="771"/>
    </location>
</feature>
<feature type="signal peptide" evidence="12">
    <location>
        <begin position="1"/>
        <end position="22"/>
    </location>
</feature>
<dbReference type="InterPro" id="IPR000157">
    <property type="entry name" value="TIR_dom"/>
</dbReference>
<keyword evidence="9" id="KW-0675">Receptor</keyword>
<dbReference type="Pfam" id="PF13676">
    <property type="entry name" value="TIR_2"/>
    <property type="match status" value="1"/>
</dbReference>
<evidence type="ECO:0000256" key="2">
    <source>
        <dbReference type="ARBA" id="ARBA00009634"/>
    </source>
</evidence>
<evidence type="ECO:0000256" key="10">
    <source>
        <dbReference type="ARBA" id="ARBA00023180"/>
    </source>
</evidence>
<reference evidence="14" key="1">
    <citation type="journal article" date="2021" name="Genome Biol. Evol.">
        <title>A High-Quality Reference Genome for a Parasitic Bivalve with Doubly Uniparental Inheritance (Bivalvia: Unionida).</title>
        <authorList>
            <person name="Smith C.H."/>
        </authorList>
    </citation>
    <scope>NUCLEOTIDE SEQUENCE</scope>
    <source>
        <strain evidence="14">CHS0354</strain>
    </source>
</reference>
<dbReference type="SUPFAM" id="SSF52058">
    <property type="entry name" value="L domain-like"/>
    <property type="match status" value="1"/>
</dbReference>
<evidence type="ECO:0000313" key="14">
    <source>
        <dbReference type="EMBL" id="KAK3576611.1"/>
    </source>
</evidence>
<dbReference type="InterPro" id="IPR035897">
    <property type="entry name" value="Toll_tir_struct_dom_sf"/>
</dbReference>
<keyword evidence="6" id="KW-0677">Repeat</keyword>
<feature type="transmembrane region" description="Helical" evidence="11">
    <location>
        <begin position="562"/>
        <end position="584"/>
    </location>
</feature>
<protein>
    <recommendedName>
        <fullName evidence="13">TIR domain-containing protein</fullName>
    </recommendedName>
</protein>
<feature type="domain" description="TIR" evidence="13">
    <location>
        <begin position="613"/>
        <end position="756"/>
    </location>
</feature>
<dbReference type="GO" id="GO:0007165">
    <property type="term" value="P:signal transduction"/>
    <property type="evidence" value="ECO:0007669"/>
    <property type="project" value="InterPro"/>
</dbReference>
<dbReference type="GO" id="GO:0038023">
    <property type="term" value="F:signaling receptor activity"/>
    <property type="evidence" value="ECO:0007669"/>
    <property type="project" value="TreeGrafter"/>
</dbReference>
<dbReference type="Gene3D" id="3.40.50.10140">
    <property type="entry name" value="Toll/interleukin-1 receptor homology (TIR) domain"/>
    <property type="match status" value="1"/>
</dbReference>
<evidence type="ECO:0000259" key="13">
    <source>
        <dbReference type="PROSITE" id="PS50104"/>
    </source>
</evidence>
<evidence type="ECO:0000256" key="9">
    <source>
        <dbReference type="ARBA" id="ARBA00023170"/>
    </source>
</evidence>
<accession>A0AAE0RN59</accession>
<keyword evidence="10" id="KW-0325">Glycoprotein</keyword>